<evidence type="ECO:0000313" key="2">
    <source>
        <dbReference type="EMBL" id="JAC78065.1"/>
    </source>
</evidence>
<gene>
    <name evidence="2" type="ORF">TSPGSL018_16118</name>
</gene>
<evidence type="ECO:0000256" key="1">
    <source>
        <dbReference type="SAM" id="MobiDB-lite"/>
    </source>
</evidence>
<dbReference type="InterPro" id="IPR008949">
    <property type="entry name" value="Isoprenoid_synthase_dom_sf"/>
</dbReference>
<dbReference type="SUPFAM" id="SSF48576">
    <property type="entry name" value="Terpenoid synthases"/>
    <property type="match status" value="1"/>
</dbReference>
<dbReference type="Gene3D" id="1.10.600.10">
    <property type="entry name" value="Farnesyl Diphosphate Synthase"/>
    <property type="match status" value="1"/>
</dbReference>
<accession>A0A061S5A7</accession>
<feature type="region of interest" description="Disordered" evidence="1">
    <location>
        <begin position="36"/>
        <end position="55"/>
    </location>
</feature>
<protein>
    <submittedName>
        <fullName evidence="2">Uncharacterized protein</fullName>
    </submittedName>
</protein>
<organism evidence="2">
    <name type="scientific">Tetraselmis sp. GSL018</name>
    <dbReference type="NCBI Taxonomy" id="582737"/>
    <lineage>
        <taxon>Eukaryota</taxon>
        <taxon>Viridiplantae</taxon>
        <taxon>Chlorophyta</taxon>
        <taxon>core chlorophytes</taxon>
        <taxon>Chlorodendrophyceae</taxon>
        <taxon>Chlorodendrales</taxon>
        <taxon>Chlorodendraceae</taxon>
        <taxon>Tetraselmis</taxon>
    </lineage>
</organism>
<sequence>MGAGCSCRHDSPSATAVQPALMSRCTERRVAATLQSAGVEEQNGPRSGETQIDSGSIKCDCQGSGTEKLGKSPEVPRLCLDTNLKVLESTADTCVGQAVRALLPDSLSRATESHDGPLTVRDIKVDGSFEHERPCPTLLRDVAAEMRHSIAMCGLSVDTGTPSWCWMQKSLRILEHGCSVKFRWEDIRVFSAYLLWMMSLEDQLDEAEDLQGDGRRLAQQVVEFLREGSMPKGSGAQSSLANRFRMTLLALDPQPEDLDDFTASVGAYLGLGVLPTLSVTPRTTTAERMIQSVGRAPLSRAADCFHGCGPPAGGTRLPPPPPEAVLSLHDTLKMKYCGSLVQTIWALVRCCLTCRLPREVCRDPALARMGELCGLWVAVTRDIFAHARGDSLARGEPNLVEILMGREGGTAEAEAISRAVAMANSYKEQIAQDVAALRGRSLPAGKQNAVDGYLDAVLHWSEGFFFLHLDGIYNQAGHRECCGTHPNLN</sequence>
<name>A0A061S5A7_9CHLO</name>
<feature type="compositionally biased region" description="Polar residues" evidence="1">
    <location>
        <begin position="44"/>
        <end position="54"/>
    </location>
</feature>
<proteinExistence type="predicted"/>
<dbReference type="EMBL" id="GBEZ01007393">
    <property type="protein sequence ID" value="JAC78065.1"/>
    <property type="molecule type" value="Transcribed_RNA"/>
</dbReference>
<reference evidence="2" key="1">
    <citation type="submission" date="2014-05" db="EMBL/GenBank/DDBJ databases">
        <title>The transcriptome of the halophilic microalga Tetraselmis sp. GSL018 isolated from the Great Salt Lake, Utah.</title>
        <authorList>
            <person name="Jinkerson R.E."/>
            <person name="D'Adamo S."/>
            <person name="Posewitz M.C."/>
        </authorList>
    </citation>
    <scope>NUCLEOTIDE SEQUENCE</scope>
    <source>
        <strain evidence="2">GSL018</strain>
    </source>
</reference>
<dbReference type="AlphaFoldDB" id="A0A061S5A7"/>
<dbReference type="Pfam" id="PF19086">
    <property type="entry name" value="Terpene_syn_C_2"/>
    <property type="match status" value="1"/>
</dbReference>